<dbReference type="OrthoDB" id="6500128at2759"/>
<dbReference type="InterPro" id="IPR003593">
    <property type="entry name" value="AAA+_ATPase"/>
</dbReference>
<evidence type="ECO:0000256" key="11">
    <source>
        <dbReference type="SAM" id="MobiDB-lite"/>
    </source>
</evidence>
<keyword evidence="7" id="KW-0547">Nucleotide-binding</keyword>
<evidence type="ECO:0000256" key="6">
    <source>
        <dbReference type="ARBA" id="ARBA00022737"/>
    </source>
</evidence>
<dbReference type="PANTHER" id="PTHR24223:SF342">
    <property type="entry name" value="MULTIDRUG RESISTANCE-ASSOCIATED PROTEIN 1"/>
    <property type="match status" value="1"/>
</dbReference>
<feature type="transmembrane region" description="Helical" evidence="12">
    <location>
        <begin position="113"/>
        <end position="133"/>
    </location>
</feature>
<dbReference type="SMART" id="SM00382">
    <property type="entry name" value="AAA"/>
    <property type="match status" value="2"/>
</dbReference>
<dbReference type="InterPro" id="IPR017871">
    <property type="entry name" value="ABC_transporter-like_CS"/>
</dbReference>
<gene>
    <name evidence="15" type="primary">Cre-mrp-4</name>
    <name evidence="15" type="ORF">CRE_03284</name>
</gene>
<feature type="transmembrane region" description="Helical" evidence="12">
    <location>
        <begin position="1186"/>
        <end position="1206"/>
    </location>
</feature>
<dbReference type="GO" id="GO:0016887">
    <property type="term" value="F:ATP hydrolysis activity"/>
    <property type="evidence" value="ECO:0007669"/>
    <property type="project" value="InterPro"/>
</dbReference>
<comment type="subcellular location">
    <subcellularLocation>
        <location evidence="1">Cell membrane</location>
        <topology evidence="1">Multi-pass membrane protein</topology>
    </subcellularLocation>
</comment>
<evidence type="ECO:0000256" key="9">
    <source>
        <dbReference type="ARBA" id="ARBA00022989"/>
    </source>
</evidence>
<evidence type="ECO:0000256" key="10">
    <source>
        <dbReference type="ARBA" id="ARBA00023136"/>
    </source>
</evidence>
<name>E3MMF2_CAERE</name>
<feature type="region of interest" description="Disordered" evidence="11">
    <location>
        <begin position="920"/>
        <end position="947"/>
    </location>
</feature>
<dbReference type="InterPro" id="IPR050173">
    <property type="entry name" value="ABC_transporter_C-like"/>
</dbReference>
<feature type="domain" description="ABC transporter" evidence="13">
    <location>
        <begin position="691"/>
        <end position="918"/>
    </location>
</feature>
<feature type="transmembrane region" description="Helical" evidence="12">
    <location>
        <begin position="1034"/>
        <end position="1056"/>
    </location>
</feature>
<dbReference type="PROSITE" id="PS50929">
    <property type="entry name" value="ABC_TM1F"/>
    <property type="match status" value="2"/>
</dbReference>
<keyword evidence="9 12" id="KW-1133">Transmembrane helix</keyword>
<keyword evidence="10 12" id="KW-0472">Membrane</keyword>
<dbReference type="FunCoup" id="E3MMF2">
    <property type="interactions" value="181"/>
</dbReference>
<keyword evidence="5 12" id="KW-0812">Transmembrane</keyword>
<evidence type="ECO:0000256" key="12">
    <source>
        <dbReference type="SAM" id="Phobius"/>
    </source>
</evidence>
<feature type="transmembrane region" description="Helical" evidence="12">
    <location>
        <begin position="77"/>
        <end position="101"/>
    </location>
</feature>
<dbReference type="Gene3D" id="1.20.1560.10">
    <property type="entry name" value="ABC transporter type 1, transmembrane domain"/>
    <property type="match status" value="2"/>
</dbReference>
<dbReference type="Pfam" id="PF00005">
    <property type="entry name" value="ABC_tran"/>
    <property type="match status" value="2"/>
</dbReference>
<dbReference type="PROSITE" id="PS50893">
    <property type="entry name" value="ABC_TRANSPORTER_2"/>
    <property type="match status" value="2"/>
</dbReference>
<accession>E3MMF2</accession>
<dbReference type="CDD" id="cd18603">
    <property type="entry name" value="ABC_6TM_MRP1_2_3_6_D2_like"/>
    <property type="match status" value="1"/>
</dbReference>
<dbReference type="Gene3D" id="3.40.50.300">
    <property type="entry name" value="P-loop containing nucleotide triphosphate hydrolases"/>
    <property type="match status" value="2"/>
</dbReference>
<dbReference type="NCBIfam" id="TIGR00957">
    <property type="entry name" value="MRP_assoc_pro"/>
    <property type="match status" value="1"/>
</dbReference>
<dbReference type="FunFam" id="3.40.50.300:FF:000074">
    <property type="entry name" value="Multidrug resistance-associated protein 5 isoform 1"/>
    <property type="match status" value="1"/>
</dbReference>
<feature type="transmembrane region" description="Helical" evidence="12">
    <location>
        <begin position="363"/>
        <end position="391"/>
    </location>
</feature>
<feature type="transmembrane region" description="Helical" evidence="12">
    <location>
        <begin position="411"/>
        <end position="436"/>
    </location>
</feature>
<dbReference type="SUPFAM" id="SSF90123">
    <property type="entry name" value="ABC transporter transmembrane region"/>
    <property type="match status" value="2"/>
</dbReference>
<feature type="transmembrane region" description="Helical" evidence="12">
    <location>
        <begin position="1298"/>
        <end position="1320"/>
    </location>
</feature>
<dbReference type="GO" id="GO:0140359">
    <property type="term" value="F:ABC-type transporter activity"/>
    <property type="evidence" value="ECO:0007669"/>
    <property type="project" value="InterPro"/>
</dbReference>
<dbReference type="InterPro" id="IPR003439">
    <property type="entry name" value="ABC_transporter-like_ATP-bd"/>
</dbReference>
<keyword evidence="16" id="KW-1185">Reference proteome</keyword>
<evidence type="ECO:0000256" key="8">
    <source>
        <dbReference type="ARBA" id="ARBA00022840"/>
    </source>
</evidence>
<dbReference type="PANTHER" id="PTHR24223">
    <property type="entry name" value="ATP-BINDING CASSETTE SUB-FAMILY C"/>
    <property type="match status" value="1"/>
</dbReference>
<keyword evidence="6" id="KW-0677">Repeat</keyword>
<protein>
    <submittedName>
        <fullName evidence="15">CRE-MRP-4 protein</fullName>
    </submittedName>
</protein>
<dbReference type="OMA" id="MNNYSAR"/>
<dbReference type="Proteomes" id="UP000008281">
    <property type="component" value="Unassembled WGS sequence"/>
</dbReference>
<feature type="compositionally biased region" description="Basic residues" evidence="11">
    <location>
        <begin position="983"/>
        <end position="996"/>
    </location>
</feature>
<feature type="transmembrane region" description="Helical" evidence="12">
    <location>
        <begin position="154"/>
        <end position="178"/>
    </location>
</feature>
<feature type="domain" description="ABC transporter" evidence="13">
    <location>
        <begin position="1366"/>
        <end position="1615"/>
    </location>
</feature>
<dbReference type="GO" id="GO:0005524">
    <property type="term" value="F:ATP binding"/>
    <property type="evidence" value="ECO:0007669"/>
    <property type="project" value="UniProtKB-KW"/>
</dbReference>
<dbReference type="STRING" id="31234.E3MMF2"/>
<dbReference type="CDD" id="cd03244">
    <property type="entry name" value="ABCC_MRP_domain2"/>
    <property type="match status" value="1"/>
</dbReference>
<dbReference type="GO" id="GO:0005886">
    <property type="term" value="C:plasma membrane"/>
    <property type="evidence" value="ECO:0007669"/>
    <property type="project" value="UniProtKB-SubCell"/>
</dbReference>
<dbReference type="InterPro" id="IPR027417">
    <property type="entry name" value="P-loop_NTPase"/>
</dbReference>
<evidence type="ECO:0000256" key="2">
    <source>
        <dbReference type="ARBA" id="ARBA00009726"/>
    </source>
</evidence>
<dbReference type="GO" id="GO:0030139">
    <property type="term" value="C:endocytic vesicle"/>
    <property type="evidence" value="ECO:0007669"/>
    <property type="project" value="EnsemblMetazoa"/>
</dbReference>
<evidence type="ECO:0000313" key="16">
    <source>
        <dbReference type="Proteomes" id="UP000008281"/>
    </source>
</evidence>
<evidence type="ECO:0000259" key="13">
    <source>
        <dbReference type="PROSITE" id="PS50893"/>
    </source>
</evidence>
<evidence type="ECO:0000259" key="14">
    <source>
        <dbReference type="PROSITE" id="PS50929"/>
    </source>
</evidence>
<feature type="region of interest" description="Disordered" evidence="11">
    <location>
        <begin position="983"/>
        <end position="1004"/>
    </location>
</feature>
<dbReference type="FunFam" id="1.20.1560.10:FF:000100">
    <property type="entry name" value="ABC transporter ATP-binding protein"/>
    <property type="match status" value="1"/>
</dbReference>
<organism evidence="16">
    <name type="scientific">Caenorhabditis remanei</name>
    <name type="common">Caenorhabditis vulgaris</name>
    <dbReference type="NCBI Taxonomy" id="31234"/>
    <lineage>
        <taxon>Eukaryota</taxon>
        <taxon>Metazoa</taxon>
        <taxon>Ecdysozoa</taxon>
        <taxon>Nematoda</taxon>
        <taxon>Chromadorea</taxon>
        <taxon>Rhabditida</taxon>
        <taxon>Rhabditina</taxon>
        <taxon>Rhabditomorpha</taxon>
        <taxon>Rhabditoidea</taxon>
        <taxon>Rhabditidae</taxon>
        <taxon>Peloderinae</taxon>
        <taxon>Caenorhabditis</taxon>
    </lineage>
</organism>
<evidence type="ECO:0000256" key="5">
    <source>
        <dbReference type="ARBA" id="ARBA00022692"/>
    </source>
</evidence>
<dbReference type="InParanoid" id="E3MMF2"/>
<keyword evidence="8" id="KW-0067">ATP-binding</keyword>
<dbReference type="GO" id="GO:0044840">
    <property type="term" value="C:gut granule"/>
    <property type="evidence" value="ECO:0007669"/>
    <property type="project" value="EnsemblMetazoa"/>
</dbReference>
<dbReference type="GO" id="GO:0007040">
    <property type="term" value="P:lysosome organization"/>
    <property type="evidence" value="ECO:0007669"/>
    <property type="project" value="EnsemblMetazoa"/>
</dbReference>
<evidence type="ECO:0000256" key="4">
    <source>
        <dbReference type="ARBA" id="ARBA00022475"/>
    </source>
</evidence>
<dbReference type="InterPro" id="IPR011527">
    <property type="entry name" value="ABC1_TM_dom"/>
</dbReference>
<feature type="transmembrane region" description="Helical" evidence="12">
    <location>
        <begin position="1099"/>
        <end position="1120"/>
    </location>
</feature>
<evidence type="ECO:0000256" key="7">
    <source>
        <dbReference type="ARBA" id="ARBA00022741"/>
    </source>
</evidence>
<evidence type="ECO:0000313" key="15">
    <source>
        <dbReference type="EMBL" id="EFP05066.1"/>
    </source>
</evidence>
<dbReference type="CDD" id="cd03250">
    <property type="entry name" value="ABCC_MRP_domain1"/>
    <property type="match status" value="1"/>
</dbReference>
<dbReference type="eggNOG" id="KOG0054">
    <property type="taxonomic scope" value="Eukaryota"/>
</dbReference>
<sequence length="1620" mass="183680">MDPPNLQAKLKGIDAFCGERYWDPEIWNATTVPILTQCYQHTTLVWFPTAIVFLLAPILTAQIFYRRPTPIPWTRRIQFKVGLSCILIADSLSLFTVAIYETLFQGFPYAVDFVYPLTLCLAMVSILVHWTTLTPDHFQIVLTALIVSCRNYGIVTSGGLFISWLVFTLSAIPELLYWIQQMVAPAQPWNWLDYPRCIAFLVWFICCALETYLHCYADHSPEGYKYLNTARNPSPEMTSSFLNRITMWWFNSLCSLGVRKPLEVSDLYSLNEADTSNLLVPKWYNLWDKQNKSELFFHLSSKIYVVFSEIEEIKNRRQANLNAAQTSRRRTSSNDSTPLLHDQTADDYGSLPTSHTEQLMPSIIWTLFLMFKWDVITAMVVKFLSDVLLFVNPLLLKSLIRFTEQLERPMWQGIVLSFTMFISAELSSILLSHYFYLMYRVGTRVQTCLTAAVYRKTLRLSNAARREKTVGEIVNLMAIDIDRFQQITPQTMQYWSNPFQIGLALFLLFQQLGVSVFSGVAVMVLLFPINFVITMIIRKWQISQMYYKDERTKMVNEVLNGIKVIKLYAWEPPMEKVIEDLREKELGLIKKAAFLRTFSDMLNCASPFLVALSTFATFIFIDPKNVLTPEIAFVSLTLFNQLRSPMSQVAELITQTVQVIVSNKRLKEFLMSEELSEDAIDHRGRDNNDVINVKDSTLSWESADQNPVPSLMNINFSVKRGQLVTIVGRVGAGKTSMLQALMGEMEKLSGSIALHGRLCYVPQQPWMQNNTLRQNITFGKQFDEYFYTRVLDACALYRDLQILPLGDSTEIGEKGINLSGGQKARISLARAVYQNHDIYLLDDPMSAVDAHVGSQLFNSVIGPEGMLRNKTRILVTNELSCLEKSDLIMVMNDGKIEYEGKYHELMQQGAFEQLLIECEQEERERREAEQSDEEDDNSEPGGIMIEGDSDFEYEDDLMASPIIDHVLGTSHMSTVSGIINRRRISTSNAKQRRRPSTTKSYSASIVSASTNTRQLTGAERVETGRVKMDTYYNYFGAMGISIAIIFVLGMTTSTVVSMGRNLWLTDWSNDNAARSGTNSTGKTIGVRLGVYAGLGFSEIILLFIGMLSLLYGGVAASRNLHAPLMRSLFRVPMSFYDTTPFGRILNRIGKDIETVDVLLPFNVQFFAQCLLQVISTLIIIMISTPVFGIVIIPLSIMYLMVMRYYIATSRQLKRLESITRSPIYSHLSESIQGSATIRAYHLVDRFCKLSETKVDAHVQCRYLNYVANRWLSVRLEFIGNCIVLFSALFAALTRSTTTSGVIGLSVSYALNITTVLNFAVRQITKLETNIVSVERVKEYAETETEAEWKSEPGKEPPQNWPSEGRIVMNNYSARYRAGLNLVVKQLNVEIKPHEKVGIVGRTGAGKSSVTLSLFRIIEAAEGQIIVDGINLAEIGLHDLRSNLTIIPQDPVLFSGSLRFNLDPFHHYSDDDIWKSLEQANLKEFATGHHDKLDYMITEGGDNIRYILGNIFQLIPFFCSVGQRQLVCLARALLRKTRVLILDEATAAVDVSTDSLIQKTIREEFANSTVLTIAHRLNTIMDYDRIIVLNDGKVGEFDSPQKLLSNRNSEFYSMARRAGLV</sequence>
<dbReference type="InterPro" id="IPR005292">
    <property type="entry name" value="MRP"/>
</dbReference>
<keyword evidence="3" id="KW-0813">Transport</keyword>
<dbReference type="SUPFAM" id="SSF52540">
    <property type="entry name" value="P-loop containing nucleoside triphosphate hydrolases"/>
    <property type="match status" value="2"/>
</dbReference>
<keyword evidence="4" id="KW-1003">Cell membrane</keyword>
<comment type="similarity">
    <text evidence="2">Belongs to the ABC transporter superfamily. ABCC family. Conjugate transporter (TC 3.A.1.208) subfamily.</text>
</comment>
<evidence type="ECO:0000256" key="3">
    <source>
        <dbReference type="ARBA" id="ARBA00022448"/>
    </source>
</evidence>
<feature type="domain" description="ABC transmembrane type-1" evidence="14">
    <location>
        <begin position="376"/>
        <end position="658"/>
    </location>
</feature>
<dbReference type="GO" id="GO:0010877">
    <property type="term" value="P:lipid transport involved in lipid storage"/>
    <property type="evidence" value="ECO:0007669"/>
    <property type="project" value="EnsemblMetazoa"/>
</dbReference>
<feature type="transmembrane region" description="Helical" evidence="12">
    <location>
        <begin position="516"/>
        <end position="537"/>
    </location>
</feature>
<dbReference type="Pfam" id="PF00664">
    <property type="entry name" value="ABC_membrane"/>
    <property type="match status" value="2"/>
</dbReference>
<proteinExistence type="inferred from homology"/>
<feature type="transmembrane region" description="Helical" evidence="12">
    <location>
        <begin position="1271"/>
        <end position="1292"/>
    </location>
</feature>
<feature type="transmembrane region" description="Helical" evidence="12">
    <location>
        <begin position="45"/>
        <end position="65"/>
    </location>
</feature>
<dbReference type="InterPro" id="IPR036640">
    <property type="entry name" value="ABC1_TM_sf"/>
</dbReference>
<dbReference type="HOGENOM" id="CLU_000604_27_3_1"/>
<dbReference type="FunFam" id="1.20.1560.10:FF:000081">
    <property type="entry name" value="Protein CBG24505"/>
    <property type="match status" value="1"/>
</dbReference>
<dbReference type="CDD" id="cd18595">
    <property type="entry name" value="ABC_6TM_MRP1_2_3_6_D1_like"/>
    <property type="match status" value="1"/>
</dbReference>
<dbReference type="EMBL" id="DS268457">
    <property type="protein sequence ID" value="EFP05066.1"/>
    <property type="molecule type" value="Genomic_DNA"/>
</dbReference>
<dbReference type="FunFam" id="3.40.50.300:FF:001792">
    <property type="entry name" value="Putative abc transporter"/>
    <property type="match status" value="1"/>
</dbReference>
<dbReference type="PROSITE" id="PS00211">
    <property type="entry name" value="ABC_TRANSPORTER_1"/>
    <property type="match status" value="2"/>
</dbReference>
<feature type="domain" description="ABC transmembrane type-1" evidence="14">
    <location>
        <begin position="1044"/>
        <end position="1328"/>
    </location>
</feature>
<reference evidence="15" key="1">
    <citation type="submission" date="2007-07" db="EMBL/GenBank/DDBJ databases">
        <title>PCAP assembly of the Caenorhabditis remanei genome.</title>
        <authorList>
            <consortium name="The Caenorhabditis remanei Sequencing Consortium"/>
            <person name="Wilson R.K."/>
        </authorList>
    </citation>
    <scope>NUCLEOTIDE SEQUENCE [LARGE SCALE GENOMIC DNA]</scope>
    <source>
        <strain evidence="15">PB4641</strain>
    </source>
</reference>
<feature type="region of interest" description="Disordered" evidence="11">
    <location>
        <begin position="321"/>
        <end position="343"/>
    </location>
</feature>
<evidence type="ECO:0000256" key="1">
    <source>
        <dbReference type="ARBA" id="ARBA00004651"/>
    </source>
</evidence>